<accession>A0A1M6DJD4</accession>
<dbReference type="OrthoDB" id="1366690at2"/>
<organism evidence="1 2">
    <name type="scientific">Tangfeifania diversioriginum</name>
    <dbReference type="NCBI Taxonomy" id="1168035"/>
    <lineage>
        <taxon>Bacteria</taxon>
        <taxon>Pseudomonadati</taxon>
        <taxon>Bacteroidota</taxon>
        <taxon>Bacteroidia</taxon>
        <taxon>Marinilabiliales</taxon>
        <taxon>Prolixibacteraceae</taxon>
        <taxon>Tangfeifania</taxon>
    </lineage>
</organism>
<protein>
    <submittedName>
        <fullName evidence="1">RloB-like protein</fullName>
    </submittedName>
</protein>
<dbReference type="Proteomes" id="UP000184050">
    <property type="component" value="Unassembled WGS sequence"/>
</dbReference>
<dbReference type="EMBL" id="FQZE01000005">
    <property type="protein sequence ID" value="SHI73233.1"/>
    <property type="molecule type" value="Genomic_DNA"/>
</dbReference>
<dbReference type="AlphaFoldDB" id="A0A1M6DJD4"/>
<reference evidence="1 2" key="1">
    <citation type="submission" date="2016-11" db="EMBL/GenBank/DDBJ databases">
        <authorList>
            <person name="Jaros S."/>
            <person name="Januszkiewicz K."/>
            <person name="Wedrychowicz H."/>
        </authorList>
    </citation>
    <scope>NUCLEOTIDE SEQUENCE [LARGE SCALE GENOMIC DNA]</scope>
    <source>
        <strain evidence="1 2">DSM 27063</strain>
    </source>
</reference>
<evidence type="ECO:0000313" key="2">
    <source>
        <dbReference type="Proteomes" id="UP000184050"/>
    </source>
</evidence>
<dbReference type="STRING" id="1168035.SAMN05444280_10576"/>
<name>A0A1M6DJD4_9BACT</name>
<gene>
    <name evidence="1" type="ORF">SAMN05444280_10576</name>
</gene>
<dbReference type="InterPro" id="IPR025591">
    <property type="entry name" value="RloB"/>
</dbReference>
<evidence type="ECO:0000313" key="1">
    <source>
        <dbReference type="EMBL" id="SHI73233.1"/>
    </source>
</evidence>
<dbReference type="Pfam" id="PF13707">
    <property type="entry name" value="RloB"/>
    <property type="match status" value="1"/>
</dbReference>
<sequence>MSRKRQASKGKKIKPHFWVFCEGKTEETYVCYLRSKYRVPIEIVPKVIGSNIDEKLIKRHKKGKPTHEKDIDFLMYDADIDAVLERLQKIDSAKLLTSNPSIELWFLLHYKNQNAHITTANCIRELCNRNHNTYKKGVLDQKLREKLNEKCFDACKRAKQKELFNNPSTNIYELIEILEEIKNG</sequence>
<keyword evidence="2" id="KW-1185">Reference proteome</keyword>
<dbReference type="RefSeq" id="WP_073166295.1">
    <property type="nucleotide sequence ID" value="NZ_FQZE01000005.1"/>
</dbReference>
<proteinExistence type="predicted"/>